<reference evidence="7 8" key="1">
    <citation type="journal article" date="2013" name="Int. J. Syst. Evol. Microbiol.">
        <title>Tumebacillus flagellatus sp. nov., an alpha-amylase/pullulanase-producing bacterium isolated from cassava wastewater.</title>
        <authorList>
            <person name="Wang Q."/>
            <person name="Xie N."/>
            <person name="Qin Y."/>
            <person name="Shen N."/>
            <person name="Zhu J."/>
            <person name="Mi H."/>
            <person name="Huang R."/>
        </authorList>
    </citation>
    <scope>NUCLEOTIDE SEQUENCE [LARGE SCALE GENOMIC DNA]</scope>
    <source>
        <strain evidence="7 8">GST4</strain>
    </source>
</reference>
<proteinExistence type="inferred from homology"/>
<evidence type="ECO:0000256" key="2">
    <source>
        <dbReference type="ARBA" id="ARBA00007511"/>
    </source>
</evidence>
<evidence type="ECO:0000256" key="6">
    <source>
        <dbReference type="SAM" id="Phobius"/>
    </source>
</evidence>
<dbReference type="PANTHER" id="PTHR30238:SF4">
    <property type="entry name" value="SLL1022 PROTEIN"/>
    <property type="match status" value="1"/>
</dbReference>
<name>A0A074LPB6_9BACL</name>
<gene>
    <name evidence="7" type="ORF">EL26_07400</name>
</gene>
<dbReference type="GO" id="GO:0016020">
    <property type="term" value="C:membrane"/>
    <property type="evidence" value="ECO:0007669"/>
    <property type="project" value="UniProtKB-SubCell"/>
</dbReference>
<evidence type="ECO:0000256" key="5">
    <source>
        <dbReference type="ARBA" id="ARBA00023136"/>
    </source>
</evidence>
<feature type="transmembrane region" description="Helical" evidence="6">
    <location>
        <begin position="12"/>
        <end position="31"/>
    </location>
</feature>
<dbReference type="InterPro" id="IPR022301">
    <property type="entry name" value="Integral_membrane_YjbE"/>
</dbReference>
<keyword evidence="3 6" id="KW-0812">Transmembrane</keyword>
<feature type="transmembrane region" description="Helical" evidence="6">
    <location>
        <begin position="191"/>
        <end position="212"/>
    </location>
</feature>
<comment type="caution">
    <text evidence="7">The sequence shown here is derived from an EMBL/GenBank/DDBJ whole genome shotgun (WGS) entry which is preliminary data.</text>
</comment>
<dbReference type="AlphaFoldDB" id="A0A074LPB6"/>
<dbReference type="OrthoDB" id="5295733at2"/>
<evidence type="ECO:0000313" key="7">
    <source>
        <dbReference type="EMBL" id="KEO84001.1"/>
    </source>
</evidence>
<dbReference type="InterPro" id="IPR005496">
    <property type="entry name" value="Integral_membrane_TerC"/>
</dbReference>
<dbReference type="Proteomes" id="UP000027931">
    <property type="component" value="Unassembled WGS sequence"/>
</dbReference>
<accession>A0A074LPB6</accession>
<sequence length="232" mass="24713">MESGFLLDLLKLILINIVLSGDNAVVIALACRNLPQQHQKKAIFWGSTGAIGLRIALTFLAVWLLEIPFVQIAGGLLLLYIAYQLLRGEDDEEKLKSGSSIRDAIKTIIVADLIMSLDNVVAVAGAANGNLLVILIGLAISIPLIIWGSQLLMALMQRFPIIVLLGAGLIGYTAGEMILGDDAIEGFIDEVFPAANYVVPAAVGVLVMLVGWRISANAKKKESEHGTPVTSS</sequence>
<dbReference type="STRING" id="1157490.EL26_07400"/>
<dbReference type="NCBIfam" id="TIGR03717">
    <property type="entry name" value="R_switched_YjbE"/>
    <property type="match status" value="1"/>
</dbReference>
<comment type="similarity">
    <text evidence="2">Belongs to the TerC family.</text>
</comment>
<feature type="transmembrane region" description="Helical" evidence="6">
    <location>
        <begin position="107"/>
        <end position="126"/>
    </location>
</feature>
<comment type="subcellular location">
    <subcellularLocation>
        <location evidence="1">Membrane</location>
        <topology evidence="1">Multi-pass membrane protein</topology>
    </subcellularLocation>
</comment>
<dbReference type="eggNOG" id="COG0861">
    <property type="taxonomic scope" value="Bacteria"/>
</dbReference>
<keyword evidence="4 6" id="KW-1133">Transmembrane helix</keyword>
<organism evidence="7 8">
    <name type="scientific">Tumebacillus flagellatus</name>
    <dbReference type="NCBI Taxonomy" id="1157490"/>
    <lineage>
        <taxon>Bacteria</taxon>
        <taxon>Bacillati</taxon>
        <taxon>Bacillota</taxon>
        <taxon>Bacilli</taxon>
        <taxon>Bacillales</taxon>
        <taxon>Alicyclobacillaceae</taxon>
        <taxon>Tumebacillus</taxon>
    </lineage>
</organism>
<evidence type="ECO:0000256" key="4">
    <source>
        <dbReference type="ARBA" id="ARBA00022989"/>
    </source>
</evidence>
<evidence type="ECO:0000313" key="8">
    <source>
        <dbReference type="Proteomes" id="UP000027931"/>
    </source>
</evidence>
<protein>
    <submittedName>
        <fullName evidence="7">Membrane protein</fullName>
    </submittedName>
</protein>
<evidence type="ECO:0000256" key="1">
    <source>
        <dbReference type="ARBA" id="ARBA00004141"/>
    </source>
</evidence>
<keyword evidence="8" id="KW-1185">Reference proteome</keyword>
<feature type="transmembrane region" description="Helical" evidence="6">
    <location>
        <begin position="159"/>
        <end position="179"/>
    </location>
</feature>
<dbReference type="RefSeq" id="WP_038086045.1">
    <property type="nucleotide sequence ID" value="NZ_JMIR01000007.1"/>
</dbReference>
<evidence type="ECO:0000256" key="3">
    <source>
        <dbReference type="ARBA" id="ARBA00022692"/>
    </source>
</evidence>
<dbReference type="Pfam" id="PF03741">
    <property type="entry name" value="TerC"/>
    <property type="match status" value="1"/>
</dbReference>
<dbReference type="PANTHER" id="PTHR30238">
    <property type="entry name" value="MEMBRANE BOUND PREDICTED REDOX MODULATOR"/>
    <property type="match status" value="1"/>
</dbReference>
<dbReference type="EMBL" id="JMIR01000007">
    <property type="protein sequence ID" value="KEO84001.1"/>
    <property type="molecule type" value="Genomic_DNA"/>
</dbReference>
<feature type="transmembrane region" description="Helical" evidence="6">
    <location>
        <begin position="132"/>
        <end position="152"/>
    </location>
</feature>
<feature type="transmembrane region" description="Helical" evidence="6">
    <location>
        <begin position="43"/>
        <end position="63"/>
    </location>
</feature>
<keyword evidence="5 6" id="KW-0472">Membrane</keyword>
<feature type="transmembrane region" description="Helical" evidence="6">
    <location>
        <begin position="69"/>
        <end position="86"/>
    </location>
</feature>